<proteinExistence type="predicted"/>
<feature type="transmembrane region" description="Helical" evidence="1">
    <location>
        <begin position="179"/>
        <end position="200"/>
    </location>
</feature>
<dbReference type="Proteomes" id="UP000036890">
    <property type="component" value="Unassembled WGS sequence"/>
</dbReference>
<dbReference type="RefSeq" id="WP_029379854.1">
    <property type="nucleotide sequence ID" value="NZ_AJLO02000026.1"/>
</dbReference>
<protein>
    <submittedName>
        <fullName evidence="4">Membrane protein</fullName>
    </submittedName>
</protein>
<name>A0A0L8A9D5_9GAMM</name>
<sequence length="628" mass="69305">MRPAAPSADTSLPSGPARHWRRLAWWSLFVAGNALLAMAITLGNVPLADNPGGSVGLAYLAVALPGHLLAFGALAGLLPLLLGLWPRSARTLSISAVLLQGLWLCLLLVDAKVFTLYRFHLNAMVVNMVFGGALQDQVALSWKTWLQAGLLVAAIFAAEGLLAWACWKLLPAPPRRRRVLQAWAVVALLMAGGQVATAYYDARGDRDVIAQWNYLPWAQPITAKSFMRRLGVISEQQAGLPDPRHAQLLYPLHPLRCQNPHRPNMLMVVLESLRQDAMTPELMPNTTALARTARVYDQHFSTGNATRYGLFGLLYGLPGGYWQSMLDEQRGSQLFQVLGQQGYDLHLYGSAPLYSPEFDRTAFADVRDQLHQGPSALTPDKRDAAIVAALQTDIRTSQAAQRPWFGFVFLDSTHAGYHLPTGYPPVATPMAKEIDFLSFGPDHDPTPELNRYHTAVHYADSLIGSLLDDLRAQGLADDTIVLVTGDHAEEFNDLKLNYWGHNGNFSDYQLQVPFVLHWPGQASGHEARTSSHEDWVPTLMRHALGCENALSDFSTGQDLLAAPTTGKRALVVESWSQRAVRHGDAIYVFDKFGNATALDRHYRPLPQQAPDAAAIRSAWEALTRFRNR</sequence>
<dbReference type="InterPro" id="IPR000917">
    <property type="entry name" value="Sulfatase_N"/>
</dbReference>
<evidence type="ECO:0000313" key="4">
    <source>
        <dbReference type="EMBL" id="KOE98749.1"/>
    </source>
</evidence>
<evidence type="ECO:0000313" key="5">
    <source>
        <dbReference type="Proteomes" id="UP000036890"/>
    </source>
</evidence>
<dbReference type="InterPro" id="IPR052701">
    <property type="entry name" value="GAG_Ulvan_Degrading_Sulfatases"/>
</dbReference>
<feature type="transmembrane region" description="Helical" evidence="1">
    <location>
        <begin position="146"/>
        <end position="167"/>
    </location>
</feature>
<dbReference type="InterPro" id="IPR012159">
    <property type="entry name" value="YejM-like"/>
</dbReference>
<dbReference type="Pfam" id="PF11893">
    <property type="entry name" value="DUF3413"/>
    <property type="match status" value="1"/>
</dbReference>
<organism evidence="4 5">
    <name type="scientific">Stenotrophomonas geniculata N1</name>
    <dbReference type="NCBI Taxonomy" id="1167641"/>
    <lineage>
        <taxon>Bacteria</taxon>
        <taxon>Pseudomonadati</taxon>
        <taxon>Pseudomonadota</taxon>
        <taxon>Gammaproteobacteria</taxon>
        <taxon>Lysobacterales</taxon>
        <taxon>Lysobacteraceae</taxon>
        <taxon>Stenotrophomonas</taxon>
    </lineage>
</organism>
<dbReference type="Gene3D" id="3.40.720.10">
    <property type="entry name" value="Alkaline Phosphatase, subunit A"/>
    <property type="match status" value="1"/>
</dbReference>
<reference evidence="4 5" key="1">
    <citation type="journal article" date="2012" name="J. Bacteriol.">
        <title>Genome sequence of a novel nicotine-degrading strain, Pseudomonas geniculata N1.</title>
        <authorList>
            <person name="Tang H."/>
            <person name="Yu H."/>
            <person name="Tai C."/>
            <person name="Huang K."/>
            <person name="Liu Y."/>
            <person name="Wang L."/>
            <person name="Yao Y."/>
            <person name="Wu G."/>
            <person name="Xu P."/>
        </authorList>
    </citation>
    <scope>NUCLEOTIDE SEQUENCE [LARGE SCALE GENOMIC DNA]</scope>
    <source>
        <strain evidence="4 5">N1</strain>
    </source>
</reference>
<dbReference type="PIRSF" id="PIRSF004950">
    <property type="entry name" value="Mmb_sulf_HI0842"/>
    <property type="match status" value="1"/>
</dbReference>
<dbReference type="Pfam" id="PF00884">
    <property type="entry name" value="Sulfatase"/>
    <property type="match status" value="1"/>
</dbReference>
<dbReference type="OrthoDB" id="9803751at2"/>
<feature type="transmembrane region" description="Helical" evidence="1">
    <location>
        <begin position="91"/>
        <end position="109"/>
    </location>
</feature>
<accession>A0A0L8A9D5</accession>
<dbReference type="PANTHER" id="PTHR43751:SF3">
    <property type="entry name" value="SULFATASE N-TERMINAL DOMAIN-CONTAINING PROTEIN"/>
    <property type="match status" value="1"/>
</dbReference>
<dbReference type="AlphaFoldDB" id="A0A0L8A9D5"/>
<dbReference type="EMBL" id="AJLO02000026">
    <property type="protein sequence ID" value="KOE98749.1"/>
    <property type="molecule type" value="Genomic_DNA"/>
</dbReference>
<comment type="caution">
    <text evidence="4">The sequence shown here is derived from an EMBL/GenBank/DDBJ whole genome shotgun (WGS) entry which is preliminary data.</text>
</comment>
<dbReference type="CDD" id="cd16148">
    <property type="entry name" value="sulfatase_like"/>
    <property type="match status" value="1"/>
</dbReference>
<gene>
    <name evidence="4" type="ORF">W7K_13585</name>
</gene>
<keyword evidence="1" id="KW-0472">Membrane</keyword>
<dbReference type="InterPro" id="IPR017850">
    <property type="entry name" value="Alkaline_phosphatase_core_sf"/>
</dbReference>
<dbReference type="PANTHER" id="PTHR43751">
    <property type="entry name" value="SULFATASE"/>
    <property type="match status" value="1"/>
</dbReference>
<evidence type="ECO:0000259" key="2">
    <source>
        <dbReference type="Pfam" id="PF00884"/>
    </source>
</evidence>
<feature type="domain" description="Sulfatase N-terminal" evidence="2">
    <location>
        <begin position="263"/>
        <end position="543"/>
    </location>
</feature>
<keyword evidence="1" id="KW-1133">Transmembrane helix</keyword>
<feature type="domain" description="Inner membrane protein YejM N-terminal" evidence="3">
    <location>
        <begin position="21"/>
        <end position="257"/>
    </location>
</feature>
<dbReference type="SUPFAM" id="SSF53649">
    <property type="entry name" value="Alkaline phosphatase-like"/>
    <property type="match status" value="1"/>
</dbReference>
<feature type="transmembrane region" description="Helical" evidence="1">
    <location>
        <begin position="23"/>
        <end position="45"/>
    </location>
</feature>
<dbReference type="InterPro" id="IPR024588">
    <property type="entry name" value="YejM_N"/>
</dbReference>
<evidence type="ECO:0000256" key="1">
    <source>
        <dbReference type="SAM" id="Phobius"/>
    </source>
</evidence>
<feature type="transmembrane region" description="Helical" evidence="1">
    <location>
        <begin position="57"/>
        <end position="85"/>
    </location>
</feature>
<keyword evidence="1" id="KW-0812">Transmembrane</keyword>
<evidence type="ECO:0000259" key="3">
    <source>
        <dbReference type="Pfam" id="PF11893"/>
    </source>
</evidence>